<name>A0A3A5LYR8_9MICC</name>
<evidence type="ECO:0000259" key="1">
    <source>
        <dbReference type="Pfam" id="PF01872"/>
    </source>
</evidence>
<dbReference type="GO" id="GO:0009231">
    <property type="term" value="P:riboflavin biosynthetic process"/>
    <property type="evidence" value="ECO:0007669"/>
    <property type="project" value="InterPro"/>
</dbReference>
<dbReference type="SUPFAM" id="SSF53597">
    <property type="entry name" value="Dihydrofolate reductase-like"/>
    <property type="match status" value="1"/>
</dbReference>
<dbReference type="Pfam" id="PF01872">
    <property type="entry name" value="RibD_C"/>
    <property type="match status" value="1"/>
</dbReference>
<evidence type="ECO:0000313" key="3">
    <source>
        <dbReference type="Proteomes" id="UP000272560"/>
    </source>
</evidence>
<feature type="domain" description="Bacterial bifunctional deaminase-reductase C-terminal" evidence="1">
    <location>
        <begin position="6"/>
        <end position="175"/>
    </location>
</feature>
<sequence>MFNSVKVSAQFSMSLDGFIARADDSVGPLFDWYEAGDIATWMPGLAQPFHLSGLDAAYWNSLPREGAFVTGRRLFDVTHGWGGHPPNESPTVVLTHRGPPPDWPPARRDGGPAPFEFVADLDTALTRAARLADGGEIGVAGPDVVQQCLRRGFVDELRVDLIPVLLGEGIRWFDGLVEEILLDDPVVVPGTRVTHLIYRVR</sequence>
<organism evidence="2 3">
    <name type="scientific">Arthrobacter cheniae</name>
    <dbReference type="NCBI Taxonomy" id="1258888"/>
    <lineage>
        <taxon>Bacteria</taxon>
        <taxon>Bacillati</taxon>
        <taxon>Actinomycetota</taxon>
        <taxon>Actinomycetes</taxon>
        <taxon>Micrococcales</taxon>
        <taxon>Micrococcaceae</taxon>
        <taxon>Arthrobacter</taxon>
    </lineage>
</organism>
<gene>
    <name evidence="2" type="ORF">D6T63_14490</name>
</gene>
<dbReference type="InterPro" id="IPR002734">
    <property type="entry name" value="RibDG_C"/>
</dbReference>
<dbReference type="InterPro" id="IPR024072">
    <property type="entry name" value="DHFR-like_dom_sf"/>
</dbReference>
<evidence type="ECO:0000313" key="2">
    <source>
        <dbReference type="EMBL" id="RJT77756.1"/>
    </source>
</evidence>
<dbReference type="RefSeq" id="WP_120149772.1">
    <property type="nucleotide sequence ID" value="NZ_QZVT01000008.1"/>
</dbReference>
<dbReference type="GO" id="GO:0008703">
    <property type="term" value="F:5-amino-6-(5-phosphoribosylamino)uracil reductase activity"/>
    <property type="evidence" value="ECO:0007669"/>
    <property type="project" value="InterPro"/>
</dbReference>
<comment type="caution">
    <text evidence="2">The sequence shown here is derived from an EMBL/GenBank/DDBJ whole genome shotgun (WGS) entry which is preliminary data.</text>
</comment>
<dbReference type="EMBL" id="QZVT01000008">
    <property type="protein sequence ID" value="RJT77756.1"/>
    <property type="molecule type" value="Genomic_DNA"/>
</dbReference>
<dbReference type="OrthoDB" id="3820697at2"/>
<dbReference type="AlphaFoldDB" id="A0A3A5LYR8"/>
<proteinExistence type="predicted"/>
<dbReference type="Gene3D" id="3.40.430.10">
    <property type="entry name" value="Dihydrofolate Reductase, subunit A"/>
    <property type="match status" value="1"/>
</dbReference>
<accession>A0A3A5LYR8</accession>
<dbReference type="Proteomes" id="UP000272560">
    <property type="component" value="Unassembled WGS sequence"/>
</dbReference>
<protein>
    <recommendedName>
        <fullName evidence="1">Bacterial bifunctional deaminase-reductase C-terminal domain-containing protein</fullName>
    </recommendedName>
</protein>
<keyword evidence="3" id="KW-1185">Reference proteome</keyword>
<reference evidence="2 3" key="1">
    <citation type="submission" date="2018-09" db="EMBL/GenBank/DDBJ databases">
        <title>Novel species of Arthrobacter.</title>
        <authorList>
            <person name="Liu Q."/>
            <person name="Xin Y.-H."/>
        </authorList>
    </citation>
    <scope>NUCLEOTIDE SEQUENCE [LARGE SCALE GENOMIC DNA]</scope>
    <source>
        <strain evidence="2 3">Hz2</strain>
    </source>
</reference>